<dbReference type="GO" id="GO:0006310">
    <property type="term" value="P:DNA recombination"/>
    <property type="evidence" value="ECO:0007669"/>
    <property type="project" value="UniProtKB-KW"/>
</dbReference>
<comment type="caution">
    <text evidence="6">The sequence shown here is derived from an EMBL/GenBank/DDBJ whole genome shotgun (WGS) entry which is preliminary data.</text>
</comment>
<gene>
    <name evidence="6" type="ORF">LCGC14_2671870</name>
</gene>
<reference evidence="6" key="1">
    <citation type="journal article" date="2015" name="Nature">
        <title>Complex archaea that bridge the gap between prokaryotes and eukaryotes.</title>
        <authorList>
            <person name="Spang A."/>
            <person name="Saw J.H."/>
            <person name="Jorgensen S.L."/>
            <person name="Zaremba-Niedzwiedzka K."/>
            <person name="Martijn J."/>
            <person name="Lind A.E."/>
            <person name="van Eijk R."/>
            <person name="Schleper C."/>
            <person name="Guy L."/>
            <person name="Ettema T.J."/>
        </authorList>
    </citation>
    <scope>NUCLEOTIDE SEQUENCE</scope>
</reference>
<evidence type="ECO:0000256" key="1">
    <source>
        <dbReference type="ARBA" id="ARBA00022558"/>
    </source>
</evidence>
<accession>A0A0F9BYV3</accession>
<keyword evidence="4" id="KW-0233">DNA recombination</keyword>
<dbReference type="InterPro" id="IPR011010">
    <property type="entry name" value="DNA_brk_join_enz"/>
</dbReference>
<dbReference type="PANTHER" id="PTHR30349:SF62">
    <property type="entry name" value="TYPE 1 FIMBRIAE REGULATORY PROTEIN FIMB-RELATED"/>
    <property type="match status" value="1"/>
</dbReference>
<dbReference type="InterPro" id="IPR002104">
    <property type="entry name" value="Integrase_catalytic"/>
</dbReference>
<protein>
    <recommendedName>
        <fullName evidence="5">Tyr recombinase domain-containing protein</fullName>
    </recommendedName>
</protein>
<keyword evidence="2" id="KW-0805">Transcription regulation</keyword>
<dbReference type="AlphaFoldDB" id="A0A0F9BYV3"/>
<feature type="non-terminal residue" evidence="6">
    <location>
        <position position="1"/>
    </location>
</feature>
<feature type="domain" description="Tyr recombinase" evidence="5">
    <location>
        <begin position="1"/>
        <end position="154"/>
    </location>
</feature>
<dbReference type="InterPro" id="IPR050090">
    <property type="entry name" value="Tyrosine_recombinase_XerCD"/>
</dbReference>
<keyword evidence="3" id="KW-0804">Transcription</keyword>
<dbReference type="GO" id="GO:0003677">
    <property type="term" value="F:DNA binding"/>
    <property type="evidence" value="ECO:0007669"/>
    <property type="project" value="InterPro"/>
</dbReference>
<dbReference type="GO" id="GO:0015074">
    <property type="term" value="P:DNA integration"/>
    <property type="evidence" value="ECO:0007669"/>
    <property type="project" value="InterPro"/>
</dbReference>
<dbReference type="EMBL" id="LAZR01046874">
    <property type="protein sequence ID" value="KKK95529.1"/>
    <property type="molecule type" value="Genomic_DNA"/>
</dbReference>
<dbReference type="PROSITE" id="PS51898">
    <property type="entry name" value="TYR_RECOMBINASE"/>
    <property type="match status" value="1"/>
</dbReference>
<evidence type="ECO:0000259" key="5">
    <source>
        <dbReference type="PROSITE" id="PS51898"/>
    </source>
</evidence>
<evidence type="ECO:0000256" key="3">
    <source>
        <dbReference type="ARBA" id="ARBA00023163"/>
    </source>
</evidence>
<dbReference type="Gene3D" id="1.10.443.10">
    <property type="entry name" value="Intergrase catalytic core"/>
    <property type="match status" value="1"/>
</dbReference>
<organism evidence="6">
    <name type="scientific">marine sediment metagenome</name>
    <dbReference type="NCBI Taxonomy" id="412755"/>
    <lineage>
        <taxon>unclassified sequences</taxon>
        <taxon>metagenomes</taxon>
        <taxon>ecological metagenomes</taxon>
    </lineage>
</organism>
<proteinExistence type="predicted"/>
<name>A0A0F9BYV3_9ZZZZ</name>
<keyword evidence="1" id="KW-1029">Fimbrium biogenesis</keyword>
<dbReference type="Pfam" id="PF00589">
    <property type="entry name" value="Phage_integrase"/>
    <property type="match status" value="1"/>
</dbReference>
<evidence type="ECO:0000256" key="2">
    <source>
        <dbReference type="ARBA" id="ARBA00023015"/>
    </source>
</evidence>
<evidence type="ECO:0000256" key="4">
    <source>
        <dbReference type="ARBA" id="ARBA00023172"/>
    </source>
</evidence>
<dbReference type="PANTHER" id="PTHR30349">
    <property type="entry name" value="PHAGE INTEGRASE-RELATED"/>
    <property type="match status" value="1"/>
</dbReference>
<sequence length="161" mass="17740">AYRHGLRASEVCGLKLGDMDLKTGSLALRRLKGSLQTIQPLYRHKGQPLLDEMAALRAWMRERQSDGSDYLFLSQKGGRLHRSQFFRIFQACAEAAGLPSQKRHPHALKHSLASHLVAGNVNLALVRQCLGHKAIGSTMKYVAVSDTQATEAAQAALMSLY</sequence>
<dbReference type="SUPFAM" id="SSF56349">
    <property type="entry name" value="DNA breaking-rejoining enzymes"/>
    <property type="match status" value="1"/>
</dbReference>
<dbReference type="InterPro" id="IPR013762">
    <property type="entry name" value="Integrase-like_cat_sf"/>
</dbReference>
<evidence type="ECO:0000313" key="6">
    <source>
        <dbReference type="EMBL" id="KKK95529.1"/>
    </source>
</evidence>